<name>A0ABQ5N965_9CLOT</name>
<keyword evidence="3" id="KW-1185">Reference proteome</keyword>
<accession>A0ABQ5N965</accession>
<dbReference type="RefSeq" id="WP_264851089.1">
    <property type="nucleotide sequence ID" value="NZ_BRXR01000001.1"/>
</dbReference>
<reference evidence="2 3" key="1">
    <citation type="journal article" date="2024" name="Int. J. Syst. Evol. Microbiol.">
        <title>Clostridium omnivorum sp. nov., isolated from anoxic soil under the treatment of reductive soil disinfestation.</title>
        <authorList>
            <person name="Ueki A."/>
            <person name="Tonouchi A."/>
            <person name="Kaku N."/>
            <person name="Honma S."/>
            <person name="Ueki K."/>
        </authorList>
    </citation>
    <scope>NUCLEOTIDE SEQUENCE [LARGE SCALE GENOMIC DNA]</scope>
    <source>
        <strain evidence="2 3">E14</strain>
    </source>
</reference>
<dbReference type="EMBL" id="BRXR01000001">
    <property type="protein sequence ID" value="GLC31763.1"/>
    <property type="molecule type" value="Genomic_DNA"/>
</dbReference>
<evidence type="ECO:0000256" key="1">
    <source>
        <dbReference type="SAM" id="Phobius"/>
    </source>
</evidence>
<feature type="transmembrane region" description="Helical" evidence="1">
    <location>
        <begin position="5"/>
        <end position="23"/>
    </location>
</feature>
<dbReference type="Proteomes" id="UP001208567">
    <property type="component" value="Unassembled WGS sequence"/>
</dbReference>
<dbReference type="PROSITE" id="PS51257">
    <property type="entry name" value="PROKAR_LIPOPROTEIN"/>
    <property type="match status" value="1"/>
</dbReference>
<evidence type="ECO:0000313" key="2">
    <source>
        <dbReference type="EMBL" id="GLC31763.1"/>
    </source>
</evidence>
<keyword evidence="1" id="KW-1133">Transmembrane helix</keyword>
<comment type="caution">
    <text evidence="2">The sequence shown here is derived from an EMBL/GenBank/DDBJ whole genome shotgun (WGS) entry which is preliminary data.</text>
</comment>
<keyword evidence="1" id="KW-0472">Membrane</keyword>
<sequence>MKKRYVIIFSTIIIVGVGCYFIASGTLHKNHTSVTENSIENKQYDKVSEICSAYTEISNLLSKSSKGSENNMAKFLGLSDILNSIADEASTAISKSEDITVLIKNCKDEGKLEIYNKDIQSFKDNFARKSDIIKNAKQDRNVDNLTQALKDMLQLVNEYNSYLDKVLDEMK</sequence>
<proteinExistence type="predicted"/>
<organism evidence="2 3">
    <name type="scientific">Clostridium omnivorum</name>
    <dbReference type="NCBI Taxonomy" id="1604902"/>
    <lineage>
        <taxon>Bacteria</taxon>
        <taxon>Bacillati</taxon>
        <taxon>Bacillota</taxon>
        <taxon>Clostridia</taxon>
        <taxon>Eubacteriales</taxon>
        <taxon>Clostridiaceae</taxon>
        <taxon>Clostridium</taxon>
    </lineage>
</organism>
<evidence type="ECO:0000313" key="3">
    <source>
        <dbReference type="Proteomes" id="UP001208567"/>
    </source>
</evidence>
<evidence type="ECO:0008006" key="4">
    <source>
        <dbReference type="Google" id="ProtNLM"/>
    </source>
</evidence>
<protein>
    <recommendedName>
        <fullName evidence="4">Lipoprotein</fullName>
    </recommendedName>
</protein>
<gene>
    <name evidence="2" type="ORF">bsdE14_31730</name>
</gene>
<keyword evidence="1" id="KW-0812">Transmembrane</keyword>